<organism evidence="7 8">
    <name type="scientific">Enterococcus durans</name>
    <dbReference type="NCBI Taxonomy" id="53345"/>
    <lineage>
        <taxon>Bacteria</taxon>
        <taxon>Bacillati</taxon>
        <taxon>Bacillota</taxon>
        <taxon>Bacilli</taxon>
        <taxon>Lactobacillales</taxon>
        <taxon>Enterococcaceae</taxon>
        <taxon>Enterococcus</taxon>
    </lineage>
</organism>
<dbReference type="GeneID" id="56742176"/>
<evidence type="ECO:0000256" key="2">
    <source>
        <dbReference type="ARBA" id="ARBA00022448"/>
    </source>
</evidence>
<keyword evidence="4 7" id="KW-0067">ATP-binding</keyword>
<dbReference type="PANTHER" id="PTHR42798:SF6">
    <property type="entry name" value="CELL DIVISION ATP-BINDING PROTEIN FTSE"/>
    <property type="match status" value="1"/>
</dbReference>
<dbReference type="Proteomes" id="UP000254070">
    <property type="component" value="Unassembled WGS sequence"/>
</dbReference>
<dbReference type="EMBL" id="UGIF01000002">
    <property type="protein sequence ID" value="STP28307.1"/>
    <property type="molecule type" value="Genomic_DNA"/>
</dbReference>
<dbReference type="SMART" id="SM00382">
    <property type="entry name" value="AAA"/>
    <property type="match status" value="1"/>
</dbReference>
<dbReference type="InterPro" id="IPR003593">
    <property type="entry name" value="AAA+_ATPase"/>
</dbReference>
<dbReference type="GO" id="GO:0016887">
    <property type="term" value="F:ATP hydrolysis activity"/>
    <property type="evidence" value="ECO:0007669"/>
    <property type="project" value="InterPro"/>
</dbReference>
<evidence type="ECO:0000256" key="1">
    <source>
        <dbReference type="ARBA" id="ARBA00005417"/>
    </source>
</evidence>
<dbReference type="CDD" id="cd03255">
    <property type="entry name" value="ABC_MJ0796_LolCDE_FtsE"/>
    <property type="match status" value="1"/>
</dbReference>
<comment type="catalytic activity">
    <reaction evidence="5">
        <text>ATP + H2O = ADP + phosphate + H(+)</text>
        <dbReference type="Rhea" id="RHEA:13065"/>
        <dbReference type="ChEBI" id="CHEBI:15377"/>
        <dbReference type="ChEBI" id="CHEBI:15378"/>
        <dbReference type="ChEBI" id="CHEBI:30616"/>
        <dbReference type="ChEBI" id="CHEBI:43474"/>
        <dbReference type="ChEBI" id="CHEBI:456216"/>
    </reaction>
</comment>
<evidence type="ECO:0000313" key="7">
    <source>
        <dbReference type="EMBL" id="STP28307.1"/>
    </source>
</evidence>
<comment type="similarity">
    <text evidence="1">Belongs to the ABC transporter superfamily.</text>
</comment>
<dbReference type="InterPro" id="IPR017871">
    <property type="entry name" value="ABC_transporter-like_CS"/>
</dbReference>
<dbReference type="Pfam" id="PF00005">
    <property type="entry name" value="ABC_tran"/>
    <property type="match status" value="1"/>
</dbReference>
<dbReference type="InterPro" id="IPR003439">
    <property type="entry name" value="ABC_transporter-like_ATP-bd"/>
</dbReference>
<evidence type="ECO:0000256" key="6">
    <source>
        <dbReference type="ARBA" id="ARBA00055994"/>
    </source>
</evidence>
<comment type="function">
    <text evidence="6">Part of the ABC transporter FtsEX involved in cellular division. Has ATPase activity. Essential for cell division and viability.</text>
</comment>
<dbReference type="Gene3D" id="3.40.50.300">
    <property type="entry name" value="P-loop containing nucleotide triphosphate hydrolases"/>
    <property type="match status" value="1"/>
</dbReference>
<dbReference type="GO" id="GO:0005524">
    <property type="term" value="F:ATP binding"/>
    <property type="evidence" value="ECO:0007669"/>
    <property type="project" value="UniProtKB-KW"/>
</dbReference>
<evidence type="ECO:0000256" key="3">
    <source>
        <dbReference type="ARBA" id="ARBA00022741"/>
    </source>
</evidence>
<sequence length="224" mass="25383">MLRTEQLGFWYQNPEEALYKDVNLSFETGKMYAILGASGSGKTTFLSLISGLDQPKEGKVYYEEQSLAKIGLRNYRKNDVSIIFQAYNLLPYLSAVDNVIVAMEISNAKHKEYRRIALERLARVGIDETLAKKQVTKLSGGQQQRVAIVRAICCEHQLIVADEPTGNLDEVSSQEIVHLFQEIAHEQNRCIIIVTHELEVAKSCDEIYELKNKEFAKITLDSPE</sequence>
<dbReference type="InterPro" id="IPR027417">
    <property type="entry name" value="P-loop_NTPase"/>
</dbReference>
<keyword evidence="3" id="KW-0547">Nucleotide-binding</keyword>
<reference evidence="7 8" key="1">
    <citation type="submission" date="2018-06" db="EMBL/GenBank/DDBJ databases">
        <authorList>
            <consortium name="Pathogen Informatics"/>
            <person name="Doyle S."/>
        </authorList>
    </citation>
    <scope>NUCLEOTIDE SEQUENCE [LARGE SCALE GENOMIC DNA]</scope>
    <source>
        <strain evidence="7 8">NCTC8129</strain>
    </source>
</reference>
<keyword evidence="2" id="KW-0813">Transport</keyword>
<evidence type="ECO:0000313" key="8">
    <source>
        <dbReference type="Proteomes" id="UP000254070"/>
    </source>
</evidence>
<dbReference type="PROSITE" id="PS00211">
    <property type="entry name" value="ABC_TRANSPORTER_1"/>
    <property type="match status" value="1"/>
</dbReference>
<protein>
    <submittedName>
        <fullName evidence="7">ABC transporter ATP-binding protein</fullName>
        <ecNumber evidence="7">3.6.3.-</ecNumber>
    </submittedName>
</protein>
<name>A0A377KGI0_9ENTE</name>
<evidence type="ECO:0000256" key="4">
    <source>
        <dbReference type="ARBA" id="ARBA00022840"/>
    </source>
</evidence>
<keyword evidence="7" id="KW-0378">Hydrolase</keyword>
<dbReference type="RefSeq" id="WP_081135572.1">
    <property type="nucleotide sequence ID" value="NZ_CABGIZ010000001.1"/>
</dbReference>
<gene>
    <name evidence="7" type="primary">lolD_2</name>
    <name evidence="7" type="ORF">NCTC8129_00433</name>
</gene>
<dbReference type="InterPro" id="IPR017911">
    <property type="entry name" value="MacB-like_ATP-bd"/>
</dbReference>
<dbReference type="EC" id="3.6.3.-" evidence="7"/>
<accession>A0A377KGI0</accession>
<dbReference type="PANTHER" id="PTHR42798">
    <property type="entry name" value="LIPOPROTEIN-RELEASING SYSTEM ATP-BINDING PROTEIN LOLD"/>
    <property type="match status" value="1"/>
</dbReference>
<evidence type="ECO:0000256" key="5">
    <source>
        <dbReference type="ARBA" id="ARBA00049360"/>
    </source>
</evidence>
<proteinExistence type="inferred from homology"/>
<dbReference type="SUPFAM" id="SSF52540">
    <property type="entry name" value="P-loop containing nucleoside triphosphate hydrolases"/>
    <property type="match status" value="1"/>
</dbReference>
<dbReference type="GO" id="GO:0005886">
    <property type="term" value="C:plasma membrane"/>
    <property type="evidence" value="ECO:0007669"/>
    <property type="project" value="UniProtKB-ARBA"/>
</dbReference>
<dbReference type="AlphaFoldDB" id="A0A377KGI0"/>
<dbReference type="FunFam" id="3.40.50.300:FF:000056">
    <property type="entry name" value="Cell division ATP-binding protein FtsE"/>
    <property type="match status" value="1"/>
</dbReference>
<dbReference type="PROSITE" id="PS50893">
    <property type="entry name" value="ABC_TRANSPORTER_2"/>
    <property type="match status" value="1"/>
</dbReference>